<dbReference type="Proteomes" id="UP001558613">
    <property type="component" value="Unassembled WGS sequence"/>
</dbReference>
<proteinExistence type="predicted"/>
<keyword evidence="3" id="KW-1185">Reference proteome</keyword>
<gene>
    <name evidence="2" type="ORF">QQF64_023694</name>
</gene>
<feature type="region of interest" description="Disordered" evidence="1">
    <location>
        <begin position="70"/>
        <end position="99"/>
    </location>
</feature>
<evidence type="ECO:0000313" key="3">
    <source>
        <dbReference type="Proteomes" id="UP001558613"/>
    </source>
</evidence>
<comment type="caution">
    <text evidence="2">The sequence shown here is derived from an EMBL/GenBank/DDBJ whole genome shotgun (WGS) entry which is preliminary data.</text>
</comment>
<organism evidence="2 3">
    <name type="scientific">Cirrhinus molitorella</name>
    <name type="common">mud carp</name>
    <dbReference type="NCBI Taxonomy" id="172907"/>
    <lineage>
        <taxon>Eukaryota</taxon>
        <taxon>Metazoa</taxon>
        <taxon>Chordata</taxon>
        <taxon>Craniata</taxon>
        <taxon>Vertebrata</taxon>
        <taxon>Euteleostomi</taxon>
        <taxon>Actinopterygii</taxon>
        <taxon>Neopterygii</taxon>
        <taxon>Teleostei</taxon>
        <taxon>Ostariophysi</taxon>
        <taxon>Cypriniformes</taxon>
        <taxon>Cyprinidae</taxon>
        <taxon>Labeoninae</taxon>
        <taxon>Labeonini</taxon>
        <taxon>Cirrhinus</taxon>
    </lineage>
</organism>
<sequence length="99" mass="11054">MEAANREFSENIGRLTSNIEKCTNSVIDVFVLIRQSMAQTPFAAPPPPHNSSHHQHYGYLYAPAVSAFSSAATRPTPPQHHKDAAPFSHTEYLYSNDRE</sequence>
<evidence type="ECO:0000313" key="2">
    <source>
        <dbReference type="EMBL" id="KAL1277021.1"/>
    </source>
</evidence>
<dbReference type="EMBL" id="JAYMGO010000003">
    <property type="protein sequence ID" value="KAL1277021.1"/>
    <property type="molecule type" value="Genomic_DNA"/>
</dbReference>
<accession>A0ABR3NJQ2</accession>
<reference evidence="2 3" key="1">
    <citation type="submission" date="2023-09" db="EMBL/GenBank/DDBJ databases">
        <authorList>
            <person name="Wang M."/>
        </authorList>
    </citation>
    <scope>NUCLEOTIDE SEQUENCE [LARGE SCALE GENOMIC DNA]</scope>
    <source>
        <strain evidence="2">GT-2023</strain>
        <tissue evidence="2">Liver</tissue>
    </source>
</reference>
<protein>
    <submittedName>
        <fullName evidence="2">Uncharacterized protein</fullName>
    </submittedName>
</protein>
<name>A0ABR3NJQ2_9TELE</name>
<evidence type="ECO:0000256" key="1">
    <source>
        <dbReference type="SAM" id="MobiDB-lite"/>
    </source>
</evidence>